<evidence type="ECO:0000256" key="1">
    <source>
        <dbReference type="SAM" id="MobiDB-lite"/>
    </source>
</evidence>
<organism evidence="2 3">
    <name type="scientific">Paraburkholderia polaris</name>
    <dbReference type="NCBI Taxonomy" id="2728848"/>
    <lineage>
        <taxon>Bacteria</taxon>
        <taxon>Pseudomonadati</taxon>
        <taxon>Pseudomonadota</taxon>
        <taxon>Betaproteobacteria</taxon>
        <taxon>Burkholderiales</taxon>
        <taxon>Burkholderiaceae</taxon>
        <taxon>Paraburkholderia</taxon>
    </lineage>
</organism>
<keyword evidence="3" id="KW-1185">Reference proteome</keyword>
<reference evidence="2 3" key="1">
    <citation type="submission" date="2020-04" db="EMBL/GenBank/DDBJ databases">
        <title>Paraburkholderia sp. RP-4-7 isolated from soil.</title>
        <authorList>
            <person name="Dahal R.H."/>
        </authorList>
    </citation>
    <scope>NUCLEOTIDE SEQUENCE [LARGE SCALE GENOMIC DNA]</scope>
    <source>
        <strain evidence="2 3">RP-4-7</strain>
    </source>
</reference>
<evidence type="ECO:0000313" key="3">
    <source>
        <dbReference type="Proteomes" id="UP000544134"/>
    </source>
</evidence>
<proteinExistence type="predicted"/>
<comment type="caution">
    <text evidence="2">The sequence shown here is derived from an EMBL/GenBank/DDBJ whole genome shotgun (WGS) entry which is preliminary data.</text>
</comment>
<name>A0A848ILY5_9BURK</name>
<dbReference type="Proteomes" id="UP000544134">
    <property type="component" value="Unassembled WGS sequence"/>
</dbReference>
<sequence length="103" mass="11441">MAHHSGVVMKMISKPVALRLDHHTTAHGAGLSFRPHLALQRPLFAAPTVDLHTLVIAEAMKRKAQAEIQREVLRDAIYETPVSPERGHDRAADIYPSDPDEYA</sequence>
<dbReference type="EMBL" id="JABBGJ010000051">
    <property type="protein sequence ID" value="NMM03328.1"/>
    <property type="molecule type" value="Genomic_DNA"/>
</dbReference>
<feature type="region of interest" description="Disordered" evidence="1">
    <location>
        <begin position="79"/>
        <end position="103"/>
    </location>
</feature>
<protein>
    <submittedName>
        <fullName evidence="2">Uncharacterized protein</fullName>
    </submittedName>
</protein>
<accession>A0A848ILY5</accession>
<gene>
    <name evidence="2" type="ORF">HHL24_36210</name>
</gene>
<dbReference type="AlphaFoldDB" id="A0A848ILY5"/>
<evidence type="ECO:0000313" key="2">
    <source>
        <dbReference type="EMBL" id="NMM03328.1"/>
    </source>
</evidence>